<proteinExistence type="predicted"/>
<dbReference type="Proteomes" id="UP000688137">
    <property type="component" value="Unassembled WGS sequence"/>
</dbReference>
<keyword evidence="2" id="KW-1185">Reference proteome</keyword>
<reference evidence="1" key="1">
    <citation type="submission" date="2021-01" db="EMBL/GenBank/DDBJ databases">
        <authorList>
            <consortium name="Genoscope - CEA"/>
            <person name="William W."/>
        </authorList>
    </citation>
    <scope>NUCLEOTIDE SEQUENCE</scope>
</reference>
<dbReference type="AlphaFoldDB" id="A0A8S1JNC2"/>
<dbReference type="PANTHER" id="PTHR19920:SF0">
    <property type="entry name" value="CYTOSOLIC IRON-SULFUR PROTEIN ASSEMBLY PROTEIN CIAO1-RELATED"/>
    <property type="match status" value="1"/>
</dbReference>
<dbReference type="GO" id="GO:0097361">
    <property type="term" value="C:cytosolic [4Fe-4S] assembly targeting complex"/>
    <property type="evidence" value="ECO:0007669"/>
    <property type="project" value="TreeGrafter"/>
</dbReference>
<organism evidence="1 2">
    <name type="scientific">Paramecium primaurelia</name>
    <dbReference type="NCBI Taxonomy" id="5886"/>
    <lineage>
        <taxon>Eukaryota</taxon>
        <taxon>Sar</taxon>
        <taxon>Alveolata</taxon>
        <taxon>Ciliophora</taxon>
        <taxon>Intramacronucleata</taxon>
        <taxon>Oligohymenophorea</taxon>
        <taxon>Peniculida</taxon>
        <taxon>Parameciidae</taxon>
        <taxon>Paramecium</taxon>
    </lineage>
</organism>
<name>A0A8S1JNC2_PARPR</name>
<dbReference type="EMBL" id="CAJJDM010000001">
    <property type="protein sequence ID" value="CAD8042889.1"/>
    <property type="molecule type" value="Genomic_DNA"/>
</dbReference>
<sequence length="342" mass="40011">MPESHSKSFSYKLLPQSSIHQNCSSRAMAINKNKTLLLVQTESFIKCFAFKRGEIKLLQLFHFGNATVNTLNFQMQKQNIILSSDKFICKYSSNLMANPKYTQKCFGQFNTMCLILHPMKEDIIIIGSKIGPIHFLFTNQIGSNKPFTQTIQEHNNVLGLSINDQGTRIISCGKDNFILIIEPNSSNFELQQCNWIVKQKLIVEQFGYRICFINNNQFTFQPSNKSYINYYCEINGMFYKQSQHQIPSNKQDSFCIFQQVYNQQKSLIFNIYGRVLQIIKFSKEKSLNSDQTDQLFQLEQFIDFGQRYNPWIYGIISEDAEYIITWDFDSEQIQIRQFQNSL</sequence>
<evidence type="ECO:0008006" key="3">
    <source>
        <dbReference type="Google" id="ProtNLM"/>
    </source>
</evidence>
<evidence type="ECO:0000313" key="1">
    <source>
        <dbReference type="EMBL" id="CAD8042889.1"/>
    </source>
</evidence>
<accession>A0A8S1JNC2</accession>
<evidence type="ECO:0000313" key="2">
    <source>
        <dbReference type="Proteomes" id="UP000688137"/>
    </source>
</evidence>
<protein>
    <recommendedName>
        <fullName evidence="3">WD40-repeat-containing domain</fullName>
    </recommendedName>
</protein>
<gene>
    <name evidence="1" type="ORF">PPRIM_AZ9-3.1.T0040106</name>
</gene>
<dbReference type="OMA" id="YIITWDF"/>
<dbReference type="GO" id="GO:0016226">
    <property type="term" value="P:iron-sulfur cluster assembly"/>
    <property type="evidence" value="ECO:0007669"/>
    <property type="project" value="TreeGrafter"/>
</dbReference>
<dbReference type="PANTHER" id="PTHR19920">
    <property type="entry name" value="WD40 PROTEIN CIAO1"/>
    <property type="match status" value="1"/>
</dbReference>
<comment type="caution">
    <text evidence="1">The sequence shown here is derived from an EMBL/GenBank/DDBJ whole genome shotgun (WGS) entry which is preliminary data.</text>
</comment>